<proteinExistence type="predicted"/>
<gene>
    <name evidence="1" type="ORF">PECAL_5P14970</name>
</gene>
<evidence type="ECO:0000313" key="1">
    <source>
        <dbReference type="EMBL" id="CAH0376900.1"/>
    </source>
</evidence>
<sequence>MAALDAWQASVAAVRAYVGEERWPQDYDAERWARVAAALDLDKPRHSIVVLRAGDGCFAACLAHRCAADTVVALLDDRYFGGAGRGSIEAPGHLDGFSAKLVARRDGAGSTARRALRGLLAPGAAVVAVDALEGLAAVRAARLFCAAPVERVVVASVAPAAAAKQHGRGKMAYAPDPHAFGIAAKVLGEDSTKWRDALRGVCATRGAEITEGLALAHAKSVSAGAVDLDAPLLRTVADELAALKRRVDRRVTELPPTPLADGASARLQPSTAARFVDGGYATKHYVATPPDRNEACFELLIDGVPLGFVSIGATSFGGPCACDGGWPWAGDARIFDCATVSRLVLLEAARGRGALAALLRACDAFHALGLPCRVTTRKRAVAERALGVSPVLAADEGARAQRRAAAATNLDAAQRALVPFDFDSFKASTPAAPRERGRNGSWTFWYRGAPVVRPTGGRYAYVGGDERFALCV</sequence>
<reference evidence="1" key="1">
    <citation type="submission" date="2021-11" db="EMBL/GenBank/DDBJ databases">
        <authorList>
            <consortium name="Genoscope - CEA"/>
            <person name="William W."/>
        </authorList>
    </citation>
    <scope>NUCLEOTIDE SEQUENCE</scope>
</reference>
<dbReference type="EMBL" id="CAKKNE010000005">
    <property type="protein sequence ID" value="CAH0376900.1"/>
    <property type="molecule type" value="Genomic_DNA"/>
</dbReference>
<protein>
    <submittedName>
        <fullName evidence="1">Uncharacterized protein</fullName>
    </submittedName>
</protein>
<dbReference type="Proteomes" id="UP000789595">
    <property type="component" value="Unassembled WGS sequence"/>
</dbReference>
<evidence type="ECO:0000313" key="2">
    <source>
        <dbReference type="Proteomes" id="UP000789595"/>
    </source>
</evidence>
<name>A0A8J2X1X8_9STRA</name>
<keyword evidence="2" id="KW-1185">Reference proteome</keyword>
<accession>A0A8J2X1X8</accession>
<comment type="caution">
    <text evidence="1">The sequence shown here is derived from an EMBL/GenBank/DDBJ whole genome shotgun (WGS) entry which is preliminary data.</text>
</comment>
<organism evidence="1 2">
    <name type="scientific">Pelagomonas calceolata</name>
    <dbReference type="NCBI Taxonomy" id="35677"/>
    <lineage>
        <taxon>Eukaryota</taxon>
        <taxon>Sar</taxon>
        <taxon>Stramenopiles</taxon>
        <taxon>Ochrophyta</taxon>
        <taxon>Pelagophyceae</taxon>
        <taxon>Pelagomonadales</taxon>
        <taxon>Pelagomonadaceae</taxon>
        <taxon>Pelagomonas</taxon>
    </lineage>
</organism>
<dbReference type="AlphaFoldDB" id="A0A8J2X1X8"/>